<organism evidence="1 2">
    <name type="scientific">Zymoseptoria tritici (strain ST99CH_3D7)</name>
    <dbReference type="NCBI Taxonomy" id="1276538"/>
    <lineage>
        <taxon>Eukaryota</taxon>
        <taxon>Fungi</taxon>
        <taxon>Dikarya</taxon>
        <taxon>Ascomycota</taxon>
        <taxon>Pezizomycotina</taxon>
        <taxon>Dothideomycetes</taxon>
        <taxon>Dothideomycetidae</taxon>
        <taxon>Mycosphaerellales</taxon>
        <taxon>Mycosphaerellaceae</taxon>
        <taxon>Zymoseptoria</taxon>
    </lineage>
</organism>
<evidence type="ECO:0000313" key="2">
    <source>
        <dbReference type="Proteomes" id="UP000215127"/>
    </source>
</evidence>
<proteinExistence type="predicted"/>
<dbReference type="Proteomes" id="UP000215127">
    <property type="component" value="Chromosome 4"/>
</dbReference>
<dbReference type="AlphaFoldDB" id="A0A1X7RSL9"/>
<keyword evidence="2" id="KW-1185">Reference proteome</keyword>
<protein>
    <submittedName>
        <fullName evidence="1">Uncharacterized protein</fullName>
    </submittedName>
</protein>
<name>A0A1X7RSL9_ZYMT9</name>
<evidence type="ECO:0000313" key="1">
    <source>
        <dbReference type="EMBL" id="SMQ50389.1"/>
    </source>
</evidence>
<dbReference type="EMBL" id="LT853695">
    <property type="protein sequence ID" value="SMQ50389.1"/>
    <property type="molecule type" value="Genomic_DNA"/>
</dbReference>
<gene>
    <name evidence="1" type="ORF">ZT3D7_G5542</name>
</gene>
<accession>A0A1X7RSL9</accession>
<sequence length="155" mass="17110">MIVLSETGPPNRMRACELSNPSCPAPPNQRSLQLVIHTSNSSTPDQNAGPAATLHRNASGYPLHHHLNGLTKSHKPSRTTLNHTAWETTVSIAIPAARTPTVVVQFVNSSFKDYVSRLPDGAFWVTRRRAGEAVASEGAWIREHEKRVIDCLWRT</sequence>
<reference evidence="1 2" key="1">
    <citation type="submission" date="2016-06" db="EMBL/GenBank/DDBJ databases">
        <authorList>
            <person name="Kjaerup R.B."/>
            <person name="Dalgaard T.S."/>
            <person name="Juul-Madsen H.R."/>
        </authorList>
    </citation>
    <scope>NUCLEOTIDE SEQUENCE [LARGE SCALE GENOMIC DNA]</scope>
</reference>